<dbReference type="EMBL" id="PFPA01000004">
    <property type="protein sequence ID" value="PIZ88433.1"/>
    <property type="molecule type" value="Genomic_DNA"/>
</dbReference>
<gene>
    <name evidence="2" type="ORF">COX91_00100</name>
</gene>
<feature type="transmembrane region" description="Helical" evidence="1">
    <location>
        <begin position="23"/>
        <end position="44"/>
    </location>
</feature>
<dbReference type="AlphaFoldDB" id="A0A2M7UWS6"/>
<evidence type="ECO:0008006" key="4">
    <source>
        <dbReference type="Google" id="ProtNLM"/>
    </source>
</evidence>
<accession>A0A2M7UWS6</accession>
<evidence type="ECO:0000313" key="3">
    <source>
        <dbReference type="Proteomes" id="UP000230081"/>
    </source>
</evidence>
<keyword evidence="1" id="KW-0812">Transmembrane</keyword>
<reference evidence="3" key="1">
    <citation type="submission" date="2017-09" db="EMBL/GenBank/DDBJ databases">
        <title>Depth-based differentiation of microbial function through sediment-hosted aquifers and enrichment of novel symbionts in the deep terrestrial subsurface.</title>
        <authorList>
            <person name="Probst A.J."/>
            <person name="Ladd B."/>
            <person name="Jarett J.K."/>
            <person name="Geller-Mcgrath D.E."/>
            <person name="Sieber C.M.K."/>
            <person name="Emerson J.B."/>
            <person name="Anantharaman K."/>
            <person name="Thomas B.C."/>
            <person name="Malmstrom R."/>
            <person name="Stieglmeier M."/>
            <person name="Klingl A."/>
            <person name="Woyke T."/>
            <person name="Ryan C.M."/>
            <person name="Banfield J.F."/>
        </authorList>
    </citation>
    <scope>NUCLEOTIDE SEQUENCE [LARGE SCALE GENOMIC DNA]</scope>
</reference>
<proteinExistence type="predicted"/>
<name>A0A2M7UWS6_9BACT</name>
<keyword evidence="1" id="KW-0472">Membrane</keyword>
<comment type="caution">
    <text evidence="2">The sequence shown here is derived from an EMBL/GenBank/DDBJ whole genome shotgun (WGS) entry which is preliminary data.</text>
</comment>
<keyword evidence="1" id="KW-1133">Transmembrane helix</keyword>
<evidence type="ECO:0000313" key="2">
    <source>
        <dbReference type="EMBL" id="PIZ88433.1"/>
    </source>
</evidence>
<dbReference type="Proteomes" id="UP000230081">
    <property type="component" value="Unassembled WGS sequence"/>
</dbReference>
<evidence type="ECO:0000256" key="1">
    <source>
        <dbReference type="SAM" id="Phobius"/>
    </source>
</evidence>
<protein>
    <recommendedName>
        <fullName evidence="4">DUF4145 domain-containing protein</fullName>
    </recommendedName>
</protein>
<sequence>MSEIIQGIIHFILSPTFPDWVKLIRFIFIIISFFFLGYVIWALLKTSWFYRLVIWDLEEILTYRPFGVRKIVRDWQKIKAGLITGQESEYKLAVFKADAMLDRILTGMGFGGKTLGERLTKLTIASVPNVEDVKQAHKTRNNIVHDPDYRLSLEEAKKTVETYEKALTDLQAL</sequence>
<organism evidence="2 3">
    <name type="scientific">Candidatus Nealsonbacteria bacterium CG_4_10_14_0_2_um_filter_39_15</name>
    <dbReference type="NCBI Taxonomy" id="1974681"/>
    <lineage>
        <taxon>Bacteria</taxon>
        <taxon>Candidatus Nealsoniibacteriota</taxon>
    </lineage>
</organism>